<accession>A0AAE0F9H7</accession>
<dbReference type="EMBL" id="LGRX02022555">
    <property type="protein sequence ID" value="KAK3255479.1"/>
    <property type="molecule type" value="Genomic_DNA"/>
</dbReference>
<keyword evidence="2 6" id="KW-0812">Transmembrane</keyword>
<feature type="transmembrane region" description="Helical" evidence="6">
    <location>
        <begin position="189"/>
        <end position="208"/>
    </location>
</feature>
<dbReference type="Proteomes" id="UP001190700">
    <property type="component" value="Unassembled WGS sequence"/>
</dbReference>
<dbReference type="SUPFAM" id="SSF81324">
    <property type="entry name" value="Voltage-gated potassium channels"/>
    <property type="match status" value="1"/>
</dbReference>
<dbReference type="Gene3D" id="1.20.120.350">
    <property type="entry name" value="Voltage-gated potassium channels. Chain C"/>
    <property type="match status" value="1"/>
</dbReference>
<keyword evidence="3 6" id="KW-1133">Transmembrane helix</keyword>
<dbReference type="Pfam" id="PF00520">
    <property type="entry name" value="Ion_trans"/>
    <property type="match status" value="1"/>
</dbReference>
<dbReference type="Gene3D" id="1.10.287.70">
    <property type="match status" value="1"/>
</dbReference>
<protein>
    <recommendedName>
        <fullName evidence="7">Ion transport domain-containing protein</fullName>
    </recommendedName>
</protein>
<sequence>METGGMGPGAFFLLNLVLAVITSMHNDTIMASCHSACPSRVPPQRAPASAARVLSHWRPRPPRQWVHGRSRAPTRAPQVAKEEQKMGCNTPAPNAEVDAMSSMMQKFMDTAGNVSKDVINRVGGEVASRGEELAAGVWQRTRINIRLIIMSFWFNPAVTLLILMNTLVLSLEYEGMDPQFRETLELLNFILSLIFLLEMSLKIGGLGFKEYIADGYNKFDLLVNLVNVCEMSLYQGQSGSLSVLRAFRILRVMKLFGNLKTLQLFLGTLMKTVMELGNFTFVVFLVIFIFALLGMQLFGDKIRDDDGIVPRSNFDSLLWSTITVFQDDPRARGTASDVPPVLGSAVLDQCIKAAPPGSVHQGHAPWISASR</sequence>
<evidence type="ECO:0000256" key="3">
    <source>
        <dbReference type="ARBA" id="ARBA00022989"/>
    </source>
</evidence>
<feature type="compositionally biased region" description="Basic residues" evidence="5">
    <location>
        <begin position="60"/>
        <end position="72"/>
    </location>
</feature>
<evidence type="ECO:0000256" key="1">
    <source>
        <dbReference type="ARBA" id="ARBA00004141"/>
    </source>
</evidence>
<dbReference type="GO" id="GO:0005248">
    <property type="term" value="F:voltage-gated sodium channel activity"/>
    <property type="evidence" value="ECO:0007669"/>
    <property type="project" value="TreeGrafter"/>
</dbReference>
<keyword evidence="4 6" id="KW-0472">Membrane</keyword>
<organism evidence="8 9">
    <name type="scientific">Cymbomonas tetramitiformis</name>
    <dbReference type="NCBI Taxonomy" id="36881"/>
    <lineage>
        <taxon>Eukaryota</taxon>
        <taxon>Viridiplantae</taxon>
        <taxon>Chlorophyta</taxon>
        <taxon>Pyramimonadophyceae</taxon>
        <taxon>Pyramimonadales</taxon>
        <taxon>Pyramimonadaceae</taxon>
        <taxon>Cymbomonas</taxon>
    </lineage>
</organism>
<evidence type="ECO:0000256" key="5">
    <source>
        <dbReference type="SAM" id="MobiDB-lite"/>
    </source>
</evidence>
<dbReference type="PANTHER" id="PTHR10037:SF62">
    <property type="entry name" value="SODIUM CHANNEL PROTEIN 60E"/>
    <property type="match status" value="1"/>
</dbReference>
<feature type="transmembrane region" description="Helical" evidence="6">
    <location>
        <begin position="279"/>
        <end position="298"/>
    </location>
</feature>
<keyword evidence="9" id="KW-1185">Reference proteome</keyword>
<feature type="region of interest" description="Disordered" evidence="5">
    <location>
        <begin position="60"/>
        <end position="92"/>
    </location>
</feature>
<feature type="transmembrane region" description="Helical" evidence="6">
    <location>
        <begin position="6"/>
        <end position="24"/>
    </location>
</feature>
<evidence type="ECO:0000256" key="2">
    <source>
        <dbReference type="ARBA" id="ARBA00022692"/>
    </source>
</evidence>
<feature type="non-terminal residue" evidence="8">
    <location>
        <position position="371"/>
    </location>
</feature>
<evidence type="ECO:0000256" key="4">
    <source>
        <dbReference type="ARBA" id="ARBA00023136"/>
    </source>
</evidence>
<dbReference type="PANTHER" id="PTHR10037">
    <property type="entry name" value="VOLTAGE-GATED CATION CHANNEL CALCIUM AND SODIUM"/>
    <property type="match status" value="1"/>
</dbReference>
<dbReference type="AlphaFoldDB" id="A0AAE0F9H7"/>
<reference evidence="8 9" key="1">
    <citation type="journal article" date="2015" name="Genome Biol. Evol.">
        <title>Comparative Genomics of a Bacterivorous Green Alga Reveals Evolutionary Causalities and Consequences of Phago-Mixotrophic Mode of Nutrition.</title>
        <authorList>
            <person name="Burns J.A."/>
            <person name="Paasch A."/>
            <person name="Narechania A."/>
            <person name="Kim E."/>
        </authorList>
    </citation>
    <scope>NUCLEOTIDE SEQUENCE [LARGE SCALE GENOMIC DNA]</scope>
    <source>
        <strain evidence="8 9">PLY_AMNH</strain>
    </source>
</reference>
<evidence type="ECO:0000313" key="9">
    <source>
        <dbReference type="Proteomes" id="UP001190700"/>
    </source>
</evidence>
<dbReference type="InterPro" id="IPR043203">
    <property type="entry name" value="VGCC_Ca_Na"/>
</dbReference>
<dbReference type="InterPro" id="IPR027359">
    <property type="entry name" value="Volt_channel_dom_sf"/>
</dbReference>
<proteinExistence type="predicted"/>
<comment type="subcellular location">
    <subcellularLocation>
        <location evidence="1">Membrane</location>
        <topology evidence="1">Multi-pass membrane protein</topology>
    </subcellularLocation>
</comment>
<name>A0AAE0F9H7_9CHLO</name>
<gene>
    <name evidence="8" type="ORF">CYMTET_35338</name>
</gene>
<dbReference type="InterPro" id="IPR005821">
    <property type="entry name" value="Ion_trans_dom"/>
</dbReference>
<comment type="caution">
    <text evidence="8">The sequence shown here is derived from an EMBL/GenBank/DDBJ whole genome shotgun (WGS) entry which is preliminary data.</text>
</comment>
<evidence type="ECO:0000256" key="6">
    <source>
        <dbReference type="SAM" id="Phobius"/>
    </source>
</evidence>
<feature type="transmembrane region" description="Helical" evidence="6">
    <location>
        <begin position="147"/>
        <end position="169"/>
    </location>
</feature>
<evidence type="ECO:0000259" key="7">
    <source>
        <dbReference type="Pfam" id="PF00520"/>
    </source>
</evidence>
<evidence type="ECO:0000313" key="8">
    <source>
        <dbReference type="EMBL" id="KAK3255479.1"/>
    </source>
</evidence>
<dbReference type="GO" id="GO:0001518">
    <property type="term" value="C:voltage-gated sodium channel complex"/>
    <property type="evidence" value="ECO:0007669"/>
    <property type="project" value="TreeGrafter"/>
</dbReference>
<feature type="domain" description="Ion transport" evidence="7">
    <location>
        <begin position="152"/>
        <end position="326"/>
    </location>
</feature>